<keyword evidence="2" id="KW-1185">Reference proteome</keyword>
<dbReference type="EMBL" id="CP003243">
    <property type="protein sequence ID" value="AFC99523.1"/>
    <property type="molecule type" value="Genomic_DNA"/>
</dbReference>
<evidence type="ECO:0000313" key="2">
    <source>
        <dbReference type="Proteomes" id="UP000005233"/>
    </source>
</evidence>
<gene>
    <name evidence="1" type="ordered locus">Mtc_0759</name>
</gene>
<dbReference type="HOGENOM" id="CLU_2379391_0_0_2"/>
<evidence type="ECO:0000313" key="1">
    <source>
        <dbReference type="EMBL" id="AFC99523.1"/>
    </source>
</evidence>
<reference evidence="1 2" key="1">
    <citation type="journal article" date="2012" name="J. Bacteriol.">
        <title>Complete genome sequence of a thermophilic methanogen, Methanocella conradii HZ254, isolated from Chinese rice field soil.</title>
        <authorList>
            <person name="Lu Z."/>
            <person name="Lu Y."/>
        </authorList>
    </citation>
    <scope>NUCLEOTIDE SEQUENCE [LARGE SCALE GENOMIC DNA]</scope>
    <source>
        <strain evidence="2">DSM 24694 / JCM 17849 / CGMCC 1.5162 / HZ254</strain>
    </source>
</reference>
<organism evidence="1 2">
    <name type="scientific">Methanocella conradii (strain DSM 24694 / JCM 17849 / CGMCC 1.5162 / HZ254)</name>
    <dbReference type="NCBI Taxonomy" id="1041930"/>
    <lineage>
        <taxon>Archaea</taxon>
        <taxon>Methanobacteriati</taxon>
        <taxon>Methanobacteriota</taxon>
        <taxon>Stenosarchaea group</taxon>
        <taxon>Methanomicrobia</taxon>
        <taxon>Methanocellales</taxon>
        <taxon>Methanocellaceae</taxon>
        <taxon>Methanocella</taxon>
    </lineage>
</organism>
<dbReference type="AlphaFoldDB" id="H8I9A5"/>
<name>H8I9A5_METCZ</name>
<sequence>MPMIGIPISQYKSNTPINACMLGLVELKISQRASRRKNIEKTLTTDEAATHPLLKRLWNDKKNNAEHGASSASIVIQSVSTAIIGSLRNGLPLR</sequence>
<dbReference type="Proteomes" id="UP000005233">
    <property type="component" value="Chromosome"/>
</dbReference>
<dbReference type="KEGG" id="mez:Mtc_0759"/>
<proteinExistence type="predicted"/>
<dbReference type="GeneID" id="43501112"/>
<accession>H8I9A5</accession>
<dbReference type="RefSeq" id="WP_014405362.1">
    <property type="nucleotide sequence ID" value="NC_017034.1"/>
</dbReference>
<dbReference type="STRING" id="1041930.Mtc_0759"/>
<protein>
    <submittedName>
        <fullName evidence="1">Uncharacterized protein</fullName>
    </submittedName>
</protein>